<dbReference type="PANTHER" id="PTHR33371:SF4">
    <property type="entry name" value="INTERMEMBRANE PHOSPHOLIPID TRANSPORT SYSTEM BINDING PROTEIN MLAD"/>
    <property type="match status" value="1"/>
</dbReference>
<dbReference type="RefSeq" id="WP_201956587.1">
    <property type="nucleotide sequence ID" value="NZ_JAERRJ010000018.1"/>
</dbReference>
<organism evidence="2 3">
    <name type="scientific">Nocardia acididurans</name>
    <dbReference type="NCBI Taxonomy" id="2802282"/>
    <lineage>
        <taxon>Bacteria</taxon>
        <taxon>Bacillati</taxon>
        <taxon>Actinomycetota</taxon>
        <taxon>Actinomycetes</taxon>
        <taxon>Mycobacteriales</taxon>
        <taxon>Nocardiaceae</taxon>
        <taxon>Nocardia</taxon>
    </lineage>
</organism>
<reference evidence="2 3" key="1">
    <citation type="submission" date="2021-01" db="EMBL/GenBank/DDBJ databases">
        <title>WGS of actinomycetes isolated from Thailand.</title>
        <authorList>
            <person name="Thawai C."/>
        </authorList>
    </citation>
    <scope>NUCLEOTIDE SEQUENCE [LARGE SCALE GENOMIC DNA]</scope>
    <source>
        <strain evidence="2 3">LPG 2</strain>
    </source>
</reference>
<keyword evidence="3" id="KW-1185">Reference proteome</keyword>
<evidence type="ECO:0000313" key="3">
    <source>
        <dbReference type="Proteomes" id="UP000602198"/>
    </source>
</evidence>
<evidence type="ECO:0000259" key="1">
    <source>
        <dbReference type="Pfam" id="PF02470"/>
    </source>
</evidence>
<accession>A0ABS1MGD0</accession>
<evidence type="ECO:0000313" key="2">
    <source>
        <dbReference type="EMBL" id="MBL1079601.1"/>
    </source>
</evidence>
<dbReference type="Proteomes" id="UP000602198">
    <property type="component" value="Unassembled WGS sequence"/>
</dbReference>
<dbReference type="PANTHER" id="PTHR33371">
    <property type="entry name" value="INTERMEMBRANE PHOSPHOLIPID TRANSPORT SYSTEM BINDING PROTEIN MLAD-RELATED"/>
    <property type="match status" value="1"/>
</dbReference>
<name>A0ABS1MGD0_9NOCA</name>
<comment type="caution">
    <text evidence="2">The sequence shown here is derived from an EMBL/GenBank/DDBJ whole genome shotgun (WGS) entry which is preliminary data.</text>
</comment>
<proteinExistence type="predicted"/>
<gene>
    <name evidence="2" type="ORF">JK358_34875</name>
</gene>
<dbReference type="Pfam" id="PF02470">
    <property type="entry name" value="MlaD"/>
    <property type="match status" value="1"/>
</dbReference>
<dbReference type="InterPro" id="IPR052336">
    <property type="entry name" value="MlaD_Phospholipid_Transporter"/>
</dbReference>
<dbReference type="InterPro" id="IPR003399">
    <property type="entry name" value="Mce/MlaD"/>
</dbReference>
<protein>
    <submittedName>
        <fullName evidence="2">MCE family protein</fullName>
    </submittedName>
</protein>
<sequence>MLARLFGSRGFLSAMGAVLAAVLAGVAALVLLQPLKKQIAYCAIMPDAIGLYTGNEVSLRGIRVGTVTGIRPEGTGVRVDFRIDAAHPLRGKTTAATVSDTLVADRRLAVNTTKGDDWDPGTCITQTATPKSISATLDAVTTLAKQLNGDGDPAGQQTLAAAITAFDAATTGTGPKLHDIITQLAAALQSPDESIAHIGSLIDTLSSLSQSVADGWGDLHEMLAGLASVIELTNQVWNQVVELIDSVVVILPWLNDISTKYAGTILELLDRAVPTLELIASDVGSLQRLIGMTPAVVSAFRTVPDPQTGATMISYAAPKVALAQPAADQICAAVAVLDPGKCVAADNGMSGLDLTDLVLSLMGGR</sequence>
<dbReference type="EMBL" id="JAERRJ010000018">
    <property type="protein sequence ID" value="MBL1079601.1"/>
    <property type="molecule type" value="Genomic_DNA"/>
</dbReference>
<feature type="domain" description="Mce/MlaD" evidence="1">
    <location>
        <begin position="43"/>
        <end position="110"/>
    </location>
</feature>